<dbReference type="EMBL" id="VSSQ01054952">
    <property type="protein sequence ID" value="MPN08862.1"/>
    <property type="molecule type" value="Genomic_DNA"/>
</dbReference>
<proteinExistence type="predicted"/>
<gene>
    <name evidence="1" type="ORF">SDC9_156148</name>
</gene>
<protein>
    <submittedName>
        <fullName evidence="1">Uncharacterized protein</fullName>
    </submittedName>
</protein>
<accession>A0A645F5R7</accession>
<sequence length="81" mass="9080">MPFDAFECLFQPVRHRPHKVAVEGGAHSQRHDLGGVFLFDEGDRAGNRSRVSGDDDLRRGIDIRRLADLALRRLGADRADV</sequence>
<dbReference type="AlphaFoldDB" id="A0A645F5R7"/>
<organism evidence="1">
    <name type="scientific">bioreactor metagenome</name>
    <dbReference type="NCBI Taxonomy" id="1076179"/>
    <lineage>
        <taxon>unclassified sequences</taxon>
        <taxon>metagenomes</taxon>
        <taxon>ecological metagenomes</taxon>
    </lineage>
</organism>
<evidence type="ECO:0000313" key="1">
    <source>
        <dbReference type="EMBL" id="MPN08862.1"/>
    </source>
</evidence>
<reference evidence="1" key="1">
    <citation type="submission" date="2019-08" db="EMBL/GenBank/DDBJ databases">
        <authorList>
            <person name="Kucharzyk K."/>
            <person name="Murdoch R.W."/>
            <person name="Higgins S."/>
            <person name="Loffler F."/>
        </authorList>
    </citation>
    <scope>NUCLEOTIDE SEQUENCE</scope>
</reference>
<name>A0A645F5R7_9ZZZZ</name>
<comment type="caution">
    <text evidence="1">The sequence shown here is derived from an EMBL/GenBank/DDBJ whole genome shotgun (WGS) entry which is preliminary data.</text>
</comment>